<protein>
    <submittedName>
        <fullName evidence="2">Uncharacterized protein</fullName>
    </submittedName>
</protein>
<dbReference type="AlphaFoldDB" id="A0A1R3GJ67"/>
<organism evidence="2 3">
    <name type="scientific">Corchorus capsularis</name>
    <name type="common">Jute</name>
    <dbReference type="NCBI Taxonomy" id="210143"/>
    <lineage>
        <taxon>Eukaryota</taxon>
        <taxon>Viridiplantae</taxon>
        <taxon>Streptophyta</taxon>
        <taxon>Embryophyta</taxon>
        <taxon>Tracheophyta</taxon>
        <taxon>Spermatophyta</taxon>
        <taxon>Magnoliopsida</taxon>
        <taxon>eudicotyledons</taxon>
        <taxon>Gunneridae</taxon>
        <taxon>Pentapetalae</taxon>
        <taxon>rosids</taxon>
        <taxon>malvids</taxon>
        <taxon>Malvales</taxon>
        <taxon>Malvaceae</taxon>
        <taxon>Grewioideae</taxon>
        <taxon>Apeibeae</taxon>
        <taxon>Corchorus</taxon>
    </lineage>
</organism>
<name>A0A1R3GJ67_COCAP</name>
<sequence length="38" mass="4371">MANQNKRQRKVHVGNGYVSPSKTHHVTIIHPRCICFGR</sequence>
<accession>A0A1R3GJ67</accession>
<evidence type="ECO:0000313" key="3">
    <source>
        <dbReference type="Proteomes" id="UP000188268"/>
    </source>
</evidence>
<dbReference type="Gramene" id="OMO58122">
    <property type="protein sequence ID" value="OMO58122"/>
    <property type="gene ID" value="CCACVL1_25576"/>
</dbReference>
<proteinExistence type="predicted"/>
<keyword evidence="3" id="KW-1185">Reference proteome</keyword>
<feature type="region of interest" description="Disordered" evidence="1">
    <location>
        <begin position="1"/>
        <end position="21"/>
    </location>
</feature>
<reference evidence="2 3" key="1">
    <citation type="submission" date="2013-09" db="EMBL/GenBank/DDBJ databases">
        <title>Corchorus capsularis genome sequencing.</title>
        <authorList>
            <person name="Alam M."/>
            <person name="Haque M.S."/>
            <person name="Islam M.S."/>
            <person name="Emdad E.M."/>
            <person name="Islam M.M."/>
            <person name="Ahmed B."/>
            <person name="Halim A."/>
            <person name="Hossen Q.M.M."/>
            <person name="Hossain M.Z."/>
            <person name="Ahmed R."/>
            <person name="Khan M.M."/>
            <person name="Islam R."/>
            <person name="Rashid M.M."/>
            <person name="Khan S.A."/>
            <person name="Rahman M.S."/>
            <person name="Alam M."/>
        </authorList>
    </citation>
    <scope>NUCLEOTIDE SEQUENCE [LARGE SCALE GENOMIC DNA]</scope>
    <source>
        <strain evidence="3">cv. CVL-1</strain>
        <tissue evidence="2">Whole seedling</tissue>
    </source>
</reference>
<dbReference type="EMBL" id="AWWV01014250">
    <property type="protein sequence ID" value="OMO58122.1"/>
    <property type="molecule type" value="Genomic_DNA"/>
</dbReference>
<gene>
    <name evidence="2" type="ORF">CCACVL1_25576</name>
</gene>
<evidence type="ECO:0000256" key="1">
    <source>
        <dbReference type="SAM" id="MobiDB-lite"/>
    </source>
</evidence>
<comment type="caution">
    <text evidence="2">The sequence shown here is derived from an EMBL/GenBank/DDBJ whole genome shotgun (WGS) entry which is preliminary data.</text>
</comment>
<dbReference type="Proteomes" id="UP000188268">
    <property type="component" value="Unassembled WGS sequence"/>
</dbReference>
<evidence type="ECO:0000313" key="2">
    <source>
        <dbReference type="EMBL" id="OMO58122.1"/>
    </source>
</evidence>
<feature type="compositionally biased region" description="Basic residues" evidence="1">
    <location>
        <begin position="1"/>
        <end position="12"/>
    </location>
</feature>